<feature type="domain" description="HpcH/HpaI aldolase/citrate lyase" evidence="4">
    <location>
        <begin position="67"/>
        <end position="190"/>
    </location>
</feature>
<proteinExistence type="predicted"/>
<evidence type="ECO:0000259" key="4">
    <source>
        <dbReference type="Pfam" id="PF03328"/>
    </source>
</evidence>
<evidence type="ECO:0000313" key="5">
    <source>
        <dbReference type="EMBL" id="PKK88853.1"/>
    </source>
</evidence>
<dbReference type="GO" id="GO:0003824">
    <property type="term" value="F:catalytic activity"/>
    <property type="evidence" value="ECO:0007669"/>
    <property type="project" value="InterPro"/>
</dbReference>
<dbReference type="EMBL" id="PGXC01000033">
    <property type="protein sequence ID" value="PKK88853.1"/>
    <property type="molecule type" value="Genomic_DNA"/>
</dbReference>
<dbReference type="PANTHER" id="PTHR32308">
    <property type="entry name" value="LYASE BETA SUBUNIT, PUTATIVE (AFU_ORTHOLOGUE AFUA_4G13030)-RELATED"/>
    <property type="match status" value="1"/>
</dbReference>
<organism evidence="5 6">
    <name type="scientific">Candidatus Wallbacteria bacterium HGW-Wallbacteria-1</name>
    <dbReference type="NCBI Taxonomy" id="2013854"/>
    <lineage>
        <taxon>Bacteria</taxon>
        <taxon>Candidatus Walliibacteriota</taxon>
    </lineage>
</organism>
<comment type="caution">
    <text evidence="5">The sequence shown here is derived from an EMBL/GenBank/DDBJ whole genome shotgun (WGS) entry which is preliminary data.</text>
</comment>
<dbReference type="InterPro" id="IPR005000">
    <property type="entry name" value="Aldolase/citrate-lyase_domain"/>
</dbReference>
<dbReference type="Gene3D" id="3.20.20.60">
    <property type="entry name" value="Phosphoenolpyruvate-binding domains"/>
    <property type="match status" value="1"/>
</dbReference>
<reference evidence="5 6" key="1">
    <citation type="journal article" date="2017" name="ISME J.">
        <title>Potential for microbial H2 and metal transformations associated with novel bacteria and archaea in deep terrestrial subsurface sediments.</title>
        <authorList>
            <person name="Hernsdorf A.W."/>
            <person name="Amano Y."/>
            <person name="Miyakawa K."/>
            <person name="Ise K."/>
            <person name="Suzuki Y."/>
            <person name="Anantharaman K."/>
            <person name="Probst A."/>
            <person name="Burstein D."/>
            <person name="Thomas B.C."/>
            <person name="Banfield J.F."/>
        </authorList>
    </citation>
    <scope>NUCLEOTIDE SEQUENCE [LARGE SCALE GENOMIC DNA]</scope>
    <source>
        <strain evidence="5">HGW-Wallbacteria-1</strain>
    </source>
</reference>
<evidence type="ECO:0000256" key="2">
    <source>
        <dbReference type="ARBA" id="ARBA00022723"/>
    </source>
</evidence>
<protein>
    <recommendedName>
        <fullName evidence="4">HpcH/HpaI aldolase/citrate lyase domain-containing protein</fullName>
    </recommendedName>
</protein>
<evidence type="ECO:0000313" key="6">
    <source>
        <dbReference type="Proteomes" id="UP000233256"/>
    </source>
</evidence>
<dbReference type="SUPFAM" id="SSF51621">
    <property type="entry name" value="Phosphoenolpyruvate/pyruvate domain"/>
    <property type="match status" value="1"/>
</dbReference>
<dbReference type="PANTHER" id="PTHR32308:SF0">
    <property type="entry name" value="HPCH_HPAI ALDOLASE_CITRATE LYASE DOMAIN-CONTAINING PROTEIN"/>
    <property type="match status" value="1"/>
</dbReference>
<dbReference type="InterPro" id="IPR040442">
    <property type="entry name" value="Pyrv_kinase-like_dom_sf"/>
</dbReference>
<keyword evidence="3" id="KW-0460">Magnesium</keyword>
<evidence type="ECO:0000256" key="1">
    <source>
        <dbReference type="ARBA" id="ARBA00001946"/>
    </source>
</evidence>
<dbReference type="GO" id="GO:0006107">
    <property type="term" value="P:oxaloacetate metabolic process"/>
    <property type="evidence" value="ECO:0007669"/>
    <property type="project" value="TreeGrafter"/>
</dbReference>
<accession>A0A2N1PKH0</accession>
<dbReference type="Proteomes" id="UP000233256">
    <property type="component" value="Unassembled WGS sequence"/>
</dbReference>
<evidence type="ECO:0000256" key="3">
    <source>
        <dbReference type="ARBA" id="ARBA00022842"/>
    </source>
</evidence>
<gene>
    <name evidence="5" type="ORF">CVV64_17060</name>
</gene>
<dbReference type="Pfam" id="PF03328">
    <property type="entry name" value="HpcH_HpaI"/>
    <property type="match status" value="1"/>
</dbReference>
<comment type="cofactor">
    <cofactor evidence="1">
        <name>Mg(2+)</name>
        <dbReference type="ChEBI" id="CHEBI:18420"/>
    </cofactor>
</comment>
<name>A0A2N1PKH0_9BACT</name>
<keyword evidence="2" id="KW-0479">Metal-binding</keyword>
<dbReference type="GO" id="GO:0000287">
    <property type="term" value="F:magnesium ion binding"/>
    <property type="evidence" value="ECO:0007669"/>
    <property type="project" value="TreeGrafter"/>
</dbReference>
<dbReference type="AlphaFoldDB" id="A0A2N1PKH0"/>
<sequence length="226" mass="23980">MQIYFISNEFSTGITALPGHDMVPVMNVQTLKNPEKRICAFPGSVSSSVLPGVLFSGFSSSDFAQELRTCISDSGHPGFIILPAIDCEDDLLVADMAISDAERGAEIEVGTVKLIAGLGSVAAVMAVFEIAGASSRLSGLLLQTREYLSALGAVRTSGGQELVFSRARVVHAARMAGLDALEWLDADERTFSFKESSEQIGEIMTAAREIGQMGFQGIVVSGLELE</sequence>
<dbReference type="InterPro" id="IPR015813">
    <property type="entry name" value="Pyrv/PenolPyrv_kinase-like_dom"/>
</dbReference>